<sequence>MAADQAIENNIPTLLDFCPGLTVPEARRLLENNNNDTEKAAGAFYDSTLMTEQTEWNESLMGADRYGDARQGPSFKIENYDARIDEQYRTGGAPTRPPSRNSHHSNMVDIPMSSIEVESGQETGITGNNRPYFGPATKSHYDNNDWALVATGTSTLEFIPDVEPAQRKRQDDEPVFIKPLPNGDYFPALITILHSIPSARNAFLCPLEVSSDYGHDANWWTGTSISLSEPTEIGFERTTNPDLELIHETQRIMAFLDRTDRAYGSVESMCLLKGWVRAGDMLNSYNPPDFHRFLFAWDSAIENQVPDYNTDGLFRSTVNANGRIQGSLFLDTTVVHLNPGESISLYDVLDSNLFNDDGCAFVTKPSNVFILKLTQSNANASRLDVNIPATLYADRYLEENSQAIMAMRQDVMRCEEEIARIEKKRARIKAPRFDKNGNPVDGLVLLKTSMLAYKPVEGEPENPDHTATVQKLQAIVENVERKLKDLDEQTKRAHEAIERISSIFRGPIGNPTKTHPGKPDDKPTDKTGENSVKVDRRADEDMEMFSDQSPSKIDSLKARYRLMGVSTESNIIYIRRPATSPTSNTDGEPSKSWQWWRIDYTYTSSRPVINRAKVDEETVLRKASEDCSTALLVYASDTAIEAQLEPLPKALEDFVKRDNVAFLEELQSADNRTWRDDLPPNYGGKNWNNYEDWIGKIPDGLPQNKPFEDMSAREFLNHQSDEYSSNTLTPDTEMTETNGGAGLVAEMATAGGLRSDLMGINEMGEVDVTAFTNRADTIQERPMAPVRPVETMKISDADRIEFASRGDYPRPSYQ</sequence>
<dbReference type="InterPro" id="IPR055335">
    <property type="entry name" value="Ucp6/RUP1"/>
</dbReference>
<feature type="coiled-coil region" evidence="1">
    <location>
        <begin position="397"/>
        <end position="424"/>
    </location>
</feature>
<name>A0A8E2JK72_9PEZI</name>
<evidence type="ECO:0000256" key="1">
    <source>
        <dbReference type="SAM" id="Coils"/>
    </source>
</evidence>
<feature type="region of interest" description="Disordered" evidence="2">
    <location>
        <begin position="498"/>
        <end position="550"/>
    </location>
</feature>
<feature type="compositionally biased region" description="Basic and acidic residues" evidence="2">
    <location>
        <begin position="517"/>
        <end position="539"/>
    </location>
</feature>
<gene>
    <name evidence="3" type="ORF">K432DRAFT_377611</name>
</gene>
<evidence type="ECO:0000313" key="3">
    <source>
        <dbReference type="EMBL" id="OCK85488.1"/>
    </source>
</evidence>
<keyword evidence="4" id="KW-1185">Reference proteome</keyword>
<dbReference type="OrthoDB" id="4489171at2759"/>
<evidence type="ECO:0000313" key="4">
    <source>
        <dbReference type="Proteomes" id="UP000250266"/>
    </source>
</evidence>
<dbReference type="EMBL" id="KV744818">
    <property type="protein sequence ID" value="OCK85488.1"/>
    <property type="molecule type" value="Genomic_DNA"/>
</dbReference>
<dbReference type="AlphaFoldDB" id="A0A8E2JK72"/>
<evidence type="ECO:0000256" key="2">
    <source>
        <dbReference type="SAM" id="MobiDB-lite"/>
    </source>
</evidence>
<dbReference type="GO" id="GO:0005829">
    <property type="term" value="C:cytosol"/>
    <property type="evidence" value="ECO:0007669"/>
    <property type="project" value="TreeGrafter"/>
</dbReference>
<keyword evidence="1" id="KW-0175">Coiled coil</keyword>
<accession>A0A8E2JK72</accession>
<organism evidence="3 4">
    <name type="scientific">Lepidopterella palustris CBS 459.81</name>
    <dbReference type="NCBI Taxonomy" id="1314670"/>
    <lineage>
        <taxon>Eukaryota</taxon>
        <taxon>Fungi</taxon>
        <taxon>Dikarya</taxon>
        <taxon>Ascomycota</taxon>
        <taxon>Pezizomycotina</taxon>
        <taxon>Dothideomycetes</taxon>
        <taxon>Pleosporomycetidae</taxon>
        <taxon>Mytilinidiales</taxon>
        <taxon>Argynnaceae</taxon>
        <taxon>Lepidopterella</taxon>
    </lineage>
</organism>
<protein>
    <recommendedName>
        <fullName evidence="5">Ubiquitin interaction motif protein</fullName>
    </recommendedName>
</protein>
<evidence type="ECO:0008006" key="5">
    <source>
        <dbReference type="Google" id="ProtNLM"/>
    </source>
</evidence>
<dbReference type="GO" id="GO:0016579">
    <property type="term" value="P:protein deubiquitination"/>
    <property type="evidence" value="ECO:0007669"/>
    <property type="project" value="TreeGrafter"/>
</dbReference>
<proteinExistence type="predicted"/>
<dbReference type="Proteomes" id="UP000250266">
    <property type="component" value="Unassembled WGS sequence"/>
</dbReference>
<reference evidence="3 4" key="1">
    <citation type="journal article" date="2016" name="Nat. Commun.">
        <title>Ectomycorrhizal ecology is imprinted in the genome of the dominant symbiotic fungus Cenococcum geophilum.</title>
        <authorList>
            <consortium name="DOE Joint Genome Institute"/>
            <person name="Peter M."/>
            <person name="Kohler A."/>
            <person name="Ohm R.A."/>
            <person name="Kuo A."/>
            <person name="Krutzmann J."/>
            <person name="Morin E."/>
            <person name="Arend M."/>
            <person name="Barry K.W."/>
            <person name="Binder M."/>
            <person name="Choi C."/>
            <person name="Clum A."/>
            <person name="Copeland A."/>
            <person name="Grisel N."/>
            <person name="Haridas S."/>
            <person name="Kipfer T."/>
            <person name="LaButti K."/>
            <person name="Lindquist E."/>
            <person name="Lipzen A."/>
            <person name="Maire R."/>
            <person name="Meier B."/>
            <person name="Mihaltcheva S."/>
            <person name="Molinier V."/>
            <person name="Murat C."/>
            <person name="Poggeler S."/>
            <person name="Quandt C.A."/>
            <person name="Sperisen C."/>
            <person name="Tritt A."/>
            <person name="Tisserant E."/>
            <person name="Crous P.W."/>
            <person name="Henrissat B."/>
            <person name="Nehls U."/>
            <person name="Egli S."/>
            <person name="Spatafora J.W."/>
            <person name="Grigoriev I.V."/>
            <person name="Martin F.M."/>
        </authorList>
    </citation>
    <scope>NUCLEOTIDE SEQUENCE [LARGE SCALE GENOMIC DNA]</scope>
    <source>
        <strain evidence="3 4">CBS 459.81</strain>
    </source>
</reference>
<dbReference type="GO" id="GO:0005634">
    <property type="term" value="C:nucleus"/>
    <property type="evidence" value="ECO:0007669"/>
    <property type="project" value="TreeGrafter"/>
</dbReference>
<dbReference type="PANTHER" id="PTHR39597:SF1">
    <property type="entry name" value="UBA DOMAIN-CONTAINING PROTEIN RUP1"/>
    <property type="match status" value="1"/>
</dbReference>
<dbReference type="PANTHER" id="PTHR39597">
    <property type="entry name" value="UBA DOMAIN-CONTAINING PROTEIN RUP1"/>
    <property type="match status" value="1"/>
</dbReference>